<dbReference type="EMBL" id="JQZV01000003">
    <property type="protein sequence ID" value="KGN93404.1"/>
    <property type="molecule type" value="Genomic_DNA"/>
</dbReference>
<sequence>MKTIMTATSALLLVASLFCGTAHAQQQRVLAASEESLAEQIHLVKSRQDKFKLFLNTQAALSRTQAGEEIPRAAFEVRQLRIEAKGQINPWLSYHWRQRLNRHNDGTNTIDNLSASVDVAGIGLALSDRWSLFLGRQAVAYGGIEYDLNPIEVYEYADMLEYLPAFLTGAKVAYSLTPNHQFQLQAVNSRIHSFESNYPQARAMGVEEAMFPFIYSLNWNGAFGRHFKTRYSVSYSPQTERHNAYVVALGHEFSVGNFGGYFDLMYSFEGLNRKRFVPIRENEHNLSYILKLHYRLTDRWNIFAKGMYEGQGEIKDNREAGNWRISMGILGGVEFYPNRDNNLRFFATYVGRTSERKFEAKSDPFRHRVSVGFVYQLPMF</sequence>
<keyword evidence="1" id="KW-0732">Signal</keyword>
<feature type="chain" id="PRO_5046146251" description="Phosphate-selective porin O and P" evidence="1">
    <location>
        <begin position="25"/>
        <end position="380"/>
    </location>
</feature>
<protein>
    <recommendedName>
        <fullName evidence="4">Phosphate-selective porin O and P</fullName>
    </recommendedName>
</protein>
<proteinExistence type="predicted"/>
<dbReference type="Proteomes" id="UP000030101">
    <property type="component" value="Unassembled WGS sequence"/>
</dbReference>
<organism evidence="2 3">
    <name type="scientific">Porphyromonas canoris</name>
    <dbReference type="NCBI Taxonomy" id="36875"/>
    <lineage>
        <taxon>Bacteria</taxon>
        <taxon>Pseudomonadati</taxon>
        <taxon>Bacteroidota</taxon>
        <taxon>Bacteroidia</taxon>
        <taxon>Bacteroidales</taxon>
        <taxon>Porphyromonadaceae</taxon>
        <taxon>Porphyromonas</taxon>
    </lineage>
</organism>
<evidence type="ECO:0000313" key="3">
    <source>
        <dbReference type="Proteomes" id="UP000030101"/>
    </source>
</evidence>
<reference evidence="2 3" key="1">
    <citation type="submission" date="2014-08" db="EMBL/GenBank/DDBJ databases">
        <title>Porphyromonas canoris strain:OH2762 Genome sequencing.</title>
        <authorList>
            <person name="Wallis C."/>
            <person name="Deusch O."/>
            <person name="O'Flynn C."/>
            <person name="Davis I."/>
            <person name="Jospin G."/>
            <person name="Darling A.E."/>
            <person name="Coil D.A."/>
            <person name="Alexiev A."/>
            <person name="Horsfall A."/>
            <person name="Kirkwood N."/>
            <person name="Harris S."/>
            <person name="Eisen J.A."/>
        </authorList>
    </citation>
    <scope>NUCLEOTIDE SEQUENCE [LARGE SCALE GENOMIC DNA]</scope>
    <source>
        <strain evidence="3">COT-108 OH2762</strain>
    </source>
</reference>
<dbReference type="RefSeq" id="WP_036788862.1">
    <property type="nucleotide sequence ID" value="NZ_JQZV01000003.1"/>
</dbReference>
<dbReference type="SUPFAM" id="SSF56935">
    <property type="entry name" value="Porins"/>
    <property type="match status" value="1"/>
</dbReference>
<evidence type="ECO:0008006" key="4">
    <source>
        <dbReference type="Google" id="ProtNLM"/>
    </source>
</evidence>
<evidence type="ECO:0000256" key="1">
    <source>
        <dbReference type="SAM" id="SignalP"/>
    </source>
</evidence>
<keyword evidence="3" id="KW-1185">Reference proteome</keyword>
<accession>A0ABR4XNL9</accession>
<feature type="signal peptide" evidence="1">
    <location>
        <begin position="1"/>
        <end position="24"/>
    </location>
</feature>
<name>A0ABR4XNL9_9PORP</name>
<evidence type="ECO:0000313" key="2">
    <source>
        <dbReference type="EMBL" id="KGN93404.1"/>
    </source>
</evidence>
<dbReference type="Pfam" id="PF07396">
    <property type="entry name" value="Porin_O_P"/>
    <property type="match status" value="1"/>
</dbReference>
<dbReference type="InterPro" id="IPR010870">
    <property type="entry name" value="Porin_O/P"/>
</dbReference>
<gene>
    <name evidence="2" type="ORF">HQ43_01855</name>
</gene>
<comment type="caution">
    <text evidence="2">The sequence shown here is derived from an EMBL/GenBank/DDBJ whole genome shotgun (WGS) entry which is preliminary data.</text>
</comment>